<dbReference type="Gene3D" id="2.40.50.40">
    <property type="match status" value="1"/>
</dbReference>
<dbReference type="GO" id="GO:0008009">
    <property type="term" value="F:chemokine activity"/>
    <property type="evidence" value="ECO:0007669"/>
    <property type="project" value="InterPro"/>
</dbReference>
<feature type="signal peptide" evidence="2">
    <location>
        <begin position="1"/>
        <end position="20"/>
    </location>
</feature>
<evidence type="ECO:0000313" key="5">
    <source>
        <dbReference type="Proteomes" id="UP000606274"/>
    </source>
</evidence>
<protein>
    <recommendedName>
        <fullName evidence="3">Chemokine interleukin-8-like domain-containing protein</fullName>
    </recommendedName>
</protein>
<evidence type="ECO:0000256" key="1">
    <source>
        <dbReference type="ARBA" id="ARBA00022514"/>
    </source>
</evidence>
<sequence>MRFILFVSVVFFCALYQTLAQGSYDDCCLSYVGEVNVFIKRRVDSYRIQKQDGGCNLSAVVFKLMGGRQLCARPDERWVQNLIRNVKRNKNNPHRRRLYTNKNKQKNKI</sequence>
<dbReference type="InterPro" id="IPR039809">
    <property type="entry name" value="Chemokine_b/g/d"/>
</dbReference>
<dbReference type="Pfam" id="PF00048">
    <property type="entry name" value="IL8"/>
    <property type="match status" value="1"/>
</dbReference>
<dbReference type="GO" id="GO:0005615">
    <property type="term" value="C:extracellular space"/>
    <property type="evidence" value="ECO:0007669"/>
    <property type="project" value="UniProtKB-KW"/>
</dbReference>
<proteinExistence type="predicted"/>
<dbReference type="PANTHER" id="PTHR12015">
    <property type="entry name" value="SMALL INDUCIBLE CYTOKINE A"/>
    <property type="match status" value="1"/>
</dbReference>
<dbReference type="SUPFAM" id="SSF54117">
    <property type="entry name" value="Interleukin 8-like chemokines"/>
    <property type="match status" value="1"/>
</dbReference>
<accession>A0A8T0ALD8</accession>
<keyword evidence="2" id="KW-0732">Signal</keyword>
<evidence type="ECO:0000313" key="4">
    <source>
        <dbReference type="EMBL" id="KAF7692537.1"/>
    </source>
</evidence>
<keyword evidence="5" id="KW-1185">Reference proteome</keyword>
<dbReference type="SMART" id="SM00199">
    <property type="entry name" value="SCY"/>
    <property type="match status" value="1"/>
</dbReference>
<feature type="chain" id="PRO_5035891774" description="Chemokine interleukin-8-like domain-containing protein" evidence="2">
    <location>
        <begin position="21"/>
        <end position="109"/>
    </location>
</feature>
<gene>
    <name evidence="4" type="ORF">HF521_010147</name>
</gene>
<dbReference type="PANTHER" id="PTHR12015:SF186">
    <property type="entry name" value="C-C MOTIF CHEMOKINE 21-LIKE-RELATED"/>
    <property type="match status" value="1"/>
</dbReference>
<feature type="domain" description="Chemokine interleukin-8-like" evidence="3">
    <location>
        <begin position="24"/>
        <end position="86"/>
    </location>
</feature>
<evidence type="ECO:0000259" key="3">
    <source>
        <dbReference type="SMART" id="SM00199"/>
    </source>
</evidence>
<dbReference type="EMBL" id="JABFDY010000020">
    <property type="protein sequence ID" value="KAF7692537.1"/>
    <property type="molecule type" value="Genomic_DNA"/>
</dbReference>
<dbReference type="GO" id="GO:0006955">
    <property type="term" value="P:immune response"/>
    <property type="evidence" value="ECO:0007669"/>
    <property type="project" value="InterPro"/>
</dbReference>
<dbReference type="InterPro" id="IPR001811">
    <property type="entry name" value="Chemokine_IL8-like_dom"/>
</dbReference>
<reference evidence="4" key="1">
    <citation type="submission" date="2020-08" db="EMBL/GenBank/DDBJ databases">
        <title>Chromosome-level assembly of Southern catfish (Silurus meridionalis) provides insights into visual adaptation to the nocturnal and benthic lifestyles.</title>
        <authorList>
            <person name="Zhang Y."/>
            <person name="Wang D."/>
            <person name="Peng Z."/>
        </authorList>
    </citation>
    <scope>NUCLEOTIDE SEQUENCE</scope>
    <source>
        <strain evidence="4">SWU-2019-XX</strain>
        <tissue evidence="4">Muscle</tissue>
    </source>
</reference>
<dbReference type="OrthoDB" id="9930747at2759"/>
<evidence type="ECO:0000256" key="2">
    <source>
        <dbReference type="SAM" id="SignalP"/>
    </source>
</evidence>
<name>A0A8T0ALD8_SILME</name>
<dbReference type="InterPro" id="IPR036048">
    <property type="entry name" value="Interleukin_8-like_sf"/>
</dbReference>
<dbReference type="AlphaFoldDB" id="A0A8T0ALD8"/>
<dbReference type="Proteomes" id="UP000606274">
    <property type="component" value="Unassembled WGS sequence"/>
</dbReference>
<keyword evidence="1" id="KW-0202">Cytokine</keyword>
<comment type="caution">
    <text evidence="4">The sequence shown here is derived from an EMBL/GenBank/DDBJ whole genome shotgun (WGS) entry which is preliminary data.</text>
</comment>
<organism evidence="4 5">
    <name type="scientific">Silurus meridionalis</name>
    <name type="common">Southern catfish</name>
    <name type="synonym">Silurus soldatovi meridionalis</name>
    <dbReference type="NCBI Taxonomy" id="175797"/>
    <lineage>
        <taxon>Eukaryota</taxon>
        <taxon>Metazoa</taxon>
        <taxon>Chordata</taxon>
        <taxon>Craniata</taxon>
        <taxon>Vertebrata</taxon>
        <taxon>Euteleostomi</taxon>
        <taxon>Actinopterygii</taxon>
        <taxon>Neopterygii</taxon>
        <taxon>Teleostei</taxon>
        <taxon>Ostariophysi</taxon>
        <taxon>Siluriformes</taxon>
        <taxon>Siluridae</taxon>
        <taxon>Silurus</taxon>
    </lineage>
</organism>